<accession>A0A6J6M1W9</accession>
<proteinExistence type="predicted"/>
<dbReference type="EMBL" id="CAEZWM010000177">
    <property type="protein sequence ID" value="CAB4666563.1"/>
    <property type="molecule type" value="Genomic_DNA"/>
</dbReference>
<protein>
    <submittedName>
        <fullName evidence="2">Unannotated protein</fullName>
    </submittedName>
</protein>
<reference evidence="2" key="1">
    <citation type="submission" date="2020-05" db="EMBL/GenBank/DDBJ databases">
        <authorList>
            <person name="Chiriac C."/>
            <person name="Salcher M."/>
            <person name="Ghai R."/>
            <person name="Kavagutti S V."/>
        </authorList>
    </citation>
    <scope>NUCLEOTIDE SEQUENCE</scope>
</reference>
<sequence>MKPGLPVVSATNVTAASGTLYPAPRNAAAPTTAKSVSSARPMSPPASRPVSAPAATSGIKTPPTPPPLSVTALAAIRNTSIPATAPSACVGSAAHLIARVPVPRITPSFAIVEASSTIPKSSKPAMGRRNESGYFFTIRFARRIKIANTCATAPAAIPRARARSKSLQSIFTFPCTGKRRDGPSIPTLTR</sequence>
<evidence type="ECO:0000313" key="2">
    <source>
        <dbReference type="EMBL" id="CAB4666563.1"/>
    </source>
</evidence>
<name>A0A6J6M1W9_9ZZZZ</name>
<evidence type="ECO:0000256" key="1">
    <source>
        <dbReference type="SAM" id="MobiDB-lite"/>
    </source>
</evidence>
<feature type="compositionally biased region" description="Low complexity" evidence="1">
    <location>
        <begin position="22"/>
        <end position="41"/>
    </location>
</feature>
<organism evidence="2">
    <name type="scientific">freshwater metagenome</name>
    <dbReference type="NCBI Taxonomy" id="449393"/>
    <lineage>
        <taxon>unclassified sequences</taxon>
        <taxon>metagenomes</taxon>
        <taxon>ecological metagenomes</taxon>
    </lineage>
</organism>
<feature type="region of interest" description="Disordered" evidence="1">
    <location>
        <begin position="20"/>
        <end position="66"/>
    </location>
</feature>
<gene>
    <name evidence="2" type="ORF">UFOPK2242_01251</name>
</gene>
<dbReference type="AlphaFoldDB" id="A0A6J6M1W9"/>